<sequence>MFNFLLTQPSILAFISSFLTTLHIHQVFSPTFNFLFLWRIINVSLSLLYMESTVKEFIRKENERAIGFLFWRLVGILVVVEFEDLIGLVSWHKFLCVNHMYRDH</sequence>
<dbReference type="EMBL" id="JBBNAF010000009">
    <property type="protein sequence ID" value="KAK9114113.1"/>
    <property type="molecule type" value="Genomic_DNA"/>
</dbReference>
<evidence type="ECO:0000313" key="2">
    <source>
        <dbReference type="EMBL" id="KAK9114113.1"/>
    </source>
</evidence>
<feature type="transmembrane region" description="Helical" evidence="1">
    <location>
        <begin position="32"/>
        <end position="49"/>
    </location>
</feature>
<proteinExistence type="predicted"/>
<keyword evidence="1" id="KW-1133">Transmembrane helix</keyword>
<keyword evidence="1" id="KW-0472">Membrane</keyword>
<name>A0AAP0NPB0_9MAGN</name>
<gene>
    <name evidence="2" type="ORF">Syun_020910</name>
</gene>
<reference evidence="2 3" key="1">
    <citation type="submission" date="2024-01" db="EMBL/GenBank/DDBJ databases">
        <title>Genome assemblies of Stephania.</title>
        <authorList>
            <person name="Yang L."/>
        </authorList>
    </citation>
    <scope>NUCLEOTIDE SEQUENCE [LARGE SCALE GENOMIC DNA]</scope>
    <source>
        <strain evidence="2">YNDBR</strain>
        <tissue evidence="2">Leaf</tissue>
    </source>
</reference>
<accession>A0AAP0NPB0</accession>
<keyword evidence="3" id="KW-1185">Reference proteome</keyword>
<keyword evidence="1" id="KW-0812">Transmembrane</keyword>
<protein>
    <submittedName>
        <fullName evidence="2">Uncharacterized protein</fullName>
    </submittedName>
</protein>
<dbReference type="Proteomes" id="UP001420932">
    <property type="component" value="Unassembled WGS sequence"/>
</dbReference>
<organism evidence="2 3">
    <name type="scientific">Stephania yunnanensis</name>
    <dbReference type="NCBI Taxonomy" id="152371"/>
    <lineage>
        <taxon>Eukaryota</taxon>
        <taxon>Viridiplantae</taxon>
        <taxon>Streptophyta</taxon>
        <taxon>Embryophyta</taxon>
        <taxon>Tracheophyta</taxon>
        <taxon>Spermatophyta</taxon>
        <taxon>Magnoliopsida</taxon>
        <taxon>Ranunculales</taxon>
        <taxon>Menispermaceae</taxon>
        <taxon>Menispermoideae</taxon>
        <taxon>Cissampelideae</taxon>
        <taxon>Stephania</taxon>
    </lineage>
</organism>
<dbReference type="AlphaFoldDB" id="A0AAP0NPB0"/>
<feature type="transmembrane region" description="Helical" evidence="1">
    <location>
        <begin position="69"/>
        <end position="91"/>
    </location>
</feature>
<evidence type="ECO:0000256" key="1">
    <source>
        <dbReference type="SAM" id="Phobius"/>
    </source>
</evidence>
<comment type="caution">
    <text evidence="2">The sequence shown here is derived from an EMBL/GenBank/DDBJ whole genome shotgun (WGS) entry which is preliminary data.</text>
</comment>
<evidence type="ECO:0000313" key="3">
    <source>
        <dbReference type="Proteomes" id="UP001420932"/>
    </source>
</evidence>